<dbReference type="InterPro" id="IPR038605">
    <property type="entry name" value="Pba1_sf"/>
</dbReference>
<dbReference type="VEuPathDB" id="FungiDB:BON22_4875"/>
<protein>
    <submittedName>
        <fullName evidence="1">CYFA0S08e01552g1_1</fullName>
    </submittedName>
</protein>
<dbReference type="Gene3D" id="3.40.50.12120">
    <property type="entry name" value="POC1 chaperone"/>
    <property type="match status" value="1"/>
</dbReference>
<dbReference type="OrthoDB" id="3980818at2759"/>
<dbReference type="PhylomeDB" id="A0A061AWH5"/>
<dbReference type="GO" id="GO:0043248">
    <property type="term" value="P:proteasome assembly"/>
    <property type="evidence" value="ECO:0007669"/>
    <property type="project" value="InterPro"/>
</dbReference>
<dbReference type="InterPro" id="IPR018855">
    <property type="entry name" value="Psome_chaperone_1_fun"/>
</dbReference>
<gene>
    <name evidence="1" type="ORF">CYFA0S_08e01552g</name>
</gene>
<accession>A0A061AWH5</accession>
<dbReference type="AlphaFoldDB" id="A0A061AWH5"/>
<name>A0A061AWH5_CYBFA</name>
<dbReference type="Pfam" id="PF10450">
    <property type="entry name" value="POC1"/>
    <property type="match status" value="1"/>
</dbReference>
<dbReference type="EMBL" id="LK052893">
    <property type="protein sequence ID" value="CDR41917.1"/>
    <property type="molecule type" value="Genomic_DNA"/>
</dbReference>
<organism evidence="1">
    <name type="scientific">Cyberlindnera fabianii</name>
    <name type="common">Yeast</name>
    <name type="synonym">Hansenula fabianii</name>
    <dbReference type="NCBI Taxonomy" id="36022"/>
    <lineage>
        <taxon>Eukaryota</taxon>
        <taxon>Fungi</taxon>
        <taxon>Dikarya</taxon>
        <taxon>Ascomycota</taxon>
        <taxon>Saccharomycotina</taxon>
        <taxon>Saccharomycetes</taxon>
        <taxon>Phaffomycetales</taxon>
        <taxon>Phaffomycetaceae</taxon>
        <taxon>Cyberlindnera</taxon>
    </lineage>
</organism>
<sequence length="266" mass="29629">MVFKPWTDQRAPRHLLEDNEEDFSTPLHLPNVSMESSEGLKSFTGTLLVIPESLKFITETLNKLYPETSTLAELVIKKKFTRRIDSEDFIEDEQLYAATEADKVHEEIVSSTISITKYTELLAICCVKNYENIDKINYTLVSTSLLNSSTNATIVTLTPGTLPFDQLIATLGGKWSTEQYVQLVPPFVVTGIAGSLISQAQILGKEVHALVLQSEGVPGFEKVNEYAVEEIANLLKDRFKLGDEFNKTLNVVLHSGKSVNNLGLYL</sequence>
<reference evidence="1" key="1">
    <citation type="journal article" date="2014" name="Genome Announc.">
        <title>Genome sequence of the yeast Cyberlindnera fabianii (Hansenula fabianii).</title>
        <authorList>
            <person name="Freel K.C."/>
            <person name="Sarilar V."/>
            <person name="Neuveglise C."/>
            <person name="Devillers H."/>
            <person name="Friedrich A."/>
            <person name="Schacherer J."/>
        </authorList>
    </citation>
    <scope>NUCLEOTIDE SEQUENCE</scope>
    <source>
        <strain evidence="1">YJS4271</strain>
    </source>
</reference>
<evidence type="ECO:0000313" key="1">
    <source>
        <dbReference type="EMBL" id="CDR41917.1"/>
    </source>
</evidence>
<proteinExistence type="predicted"/>